<dbReference type="InterPro" id="IPR033704">
    <property type="entry name" value="dUTPase_trimeric"/>
</dbReference>
<dbReference type="EMBL" id="MHCP01000028">
    <property type="protein sequence ID" value="OGY23204.1"/>
    <property type="molecule type" value="Genomic_DNA"/>
</dbReference>
<keyword evidence="1 3" id="KW-0378">Hydrolase</keyword>
<dbReference type="GO" id="GO:0000166">
    <property type="term" value="F:nucleotide binding"/>
    <property type="evidence" value="ECO:0007669"/>
    <property type="project" value="UniProtKB-KW"/>
</dbReference>
<feature type="binding site" evidence="3">
    <location>
        <begin position="105"/>
        <end position="110"/>
    </location>
    <ligand>
        <name>dCTP</name>
        <dbReference type="ChEBI" id="CHEBI:61481"/>
    </ligand>
</feature>
<keyword evidence="2 3" id="KW-0546">Nucleotide metabolism</keyword>
<gene>
    <name evidence="3" type="primary">dcd</name>
    <name evidence="4" type="ORF">A2172_02385</name>
</gene>
<evidence type="ECO:0000256" key="2">
    <source>
        <dbReference type="ARBA" id="ARBA00023080"/>
    </source>
</evidence>
<name>A0A1G1W6I7_9BACT</name>
<dbReference type="AlphaFoldDB" id="A0A1G1W6I7"/>
<comment type="subunit">
    <text evidence="3">Homotrimer.</text>
</comment>
<dbReference type="UniPathway" id="UPA00610">
    <property type="reaction ID" value="UER00665"/>
</dbReference>
<organism evidence="4 5">
    <name type="scientific">Candidatus Woykebacteria bacterium RBG_13_40_15</name>
    <dbReference type="NCBI Taxonomy" id="1802593"/>
    <lineage>
        <taxon>Bacteria</taxon>
        <taxon>Candidatus Woykeibacteriota</taxon>
    </lineage>
</organism>
<dbReference type="SUPFAM" id="SSF51283">
    <property type="entry name" value="dUTPase-like"/>
    <property type="match status" value="1"/>
</dbReference>
<dbReference type="NCBIfam" id="TIGR02274">
    <property type="entry name" value="dCTP_deam"/>
    <property type="match status" value="1"/>
</dbReference>
<dbReference type="Gene3D" id="2.70.40.10">
    <property type="match status" value="1"/>
</dbReference>
<evidence type="ECO:0000256" key="1">
    <source>
        <dbReference type="ARBA" id="ARBA00022801"/>
    </source>
</evidence>
<dbReference type="GO" id="GO:0008829">
    <property type="term" value="F:dCTP deaminase activity"/>
    <property type="evidence" value="ECO:0007669"/>
    <property type="project" value="UniProtKB-UniRule"/>
</dbReference>
<proteinExistence type="inferred from homology"/>
<comment type="caution">
    <text evidence="3">Lacks conserved residue(s) required for the propagation of feature annotation.</text>
</comment>
<protein>
    <recommendedName>
        <fullName evidence="3">dCTP deaminase</fullName>
        <ecNumber evidence="3">3.5.4.13</ecNumber>
    </recommendedName>
    <alternativeName>
        <fullName evidence="3">Deoxycytidine triphosphate deaminase</fullName>
    </alternativeName>
</protein>
<dbReference type="GO" id="GO:0006226">
    <property type="term" value="P:dUMP biosynthetic process"/>
    <property type="evidence" value="ECO:0007669"/>
    <property type="project" value="UniProtKB-UniPathway"/>
</dbReference>
<feature type="binding site" evidence="3">
    <location>
        <position position="177"/>
    </location>
    <ligand>
        <name>dCTP</name>
        <dbReference type="ChEBI" id="CHEBI:61481"/>
    </ligand>
</feature>
<comment type="caution">
    <text evidence="4">The sequence shown here is derived from an EMBL/GenBank/DDBJ whole genome shotgun (WGS) entry which is preliminary data.</text>
</comment>
<dbReference type="EC" id="3.5.4.13" evidence="3"/>
<dbReference type="PANTHER" id="PTHR42680">
    <property type="entry name" value="DCTP DEAMINASE"/>
    <property type="match status" value="1"/>
</dbReference>
<dbReference type="Proteomes" id="UP000176631">
    <property type="component" value="Unassembled WGS sequence"/>
</dbReference>
<feature type="binding site" evidence="3">
    <location>
        <position position="173"/>
    </location>
    <ligand>
        <name>dCTP</name>
        <dbReference type="ChEBI" id="CHEBI:61481"/>
    </ligand>
</feature>
<reference evidence="4 5" key="1">
    <citation type="journal article" date="2016" name="Nat. Commun.">
        <title>Thousands of microbial genomes shed light on interconnected biogeochemical processes in an aquifer system.</title>
        <authorList>
            <person name="Anantharaman K."/>
            <person name="Brown C.T."/>
            <person name="Hug L.A."/>
            <person name="Sharon I."/>
            <person name="Castelle C.J."/>
            <person name="Probst A.J."/>
            <person name="Thomas B.C."/>
            <person name="Singh A."/>
            <person name="Wilkins M.J."/>
            <person name="Karaoz U."/>
            <person name="Brodie E.L."/>
            <person name="Williams K.H."/>
            <person name="Hubbard S.S."/>
            <person name="Banfield J.F."/>
        </authorList>
    </citation>
    <scope>NUCLEOTIDE SEQUENCE [LARGE SCALE GENOMIC DNA]</scope>
</reference>
<dbReference type="GO" id="GO:0015949">
    <property type="term" value="P:nucleobase-containing small molecule interconversion"/>
    <property type="evidence" value="ECO:0007669"/>
    <property type="project" value="TreeGrafter"/>
</dbReference>
<comment type="similarity">
    <text evidence="3">Belongs to the dCTP deaminase family.</text>
</comment>
<dbReference type="PANTHER" id="PTHR42680:SF3">
    <property type="entry name" value="DCTP DEAMINASE"/>
    <property type="match status" value="1"/>
</dbReference>
<dbReference type="GO" id="GO:0006229">
    <property type="term" value="P:dUTP biosynthetic process"/>
    <property type="evidence" value="ECO:0007669"/>
    <property type="project" value="UniProtKB-UniRule"/>
</dbReference>
<sequence length="197" mass="22226">MILSDQDIRKYLKSGKIKIKPKPDLAKQLGPCTIDFYLGNTFRLFDHSRYPYIDPKDPNLSSEVMKEIKIPDNEQFIMRPGEFVLATTVEELELANDVLARLEGRSSLGRLGIIVHSTAARFDPGWIGKPVMELGNIGVMPVALYPGMKICSFTFETLSSPVDISYTQRKSSKYAGQKAPDSSRLFQEFTSKSRKKE</sequence>
<dbReference type="HAMAP" id="MF_00146">
    <property type="entry name" value="dCTP_deaminase"/>
    <property type="match status" value="1"/>
</dbReference>
<dbReference type="InterPro" id="IPR036157">
    <property type="entry name" value="dUTPase-like_sf"/>
</dbReference>
<comment type="pathway">
    <text evidence="3">Pyrimidine metabolism; dUMP biosynthesis; dUMP from dCTP (dUTP route): step 1/2.</text>
</comment>
<feature type="active site" description="Proton donor/acceptor" evidence="3">
    <location>
        <position position="133"/>
    </location>
</feature>
<evidence type="ECO:0000313" key="4">
    <source>
        <dbReference type="EMBL" id="OGY23204.1"/>
    </source>
</evidence>
<evidence type="ECO:0000313" key="5">
    <source>
        <dbReference type="Proteomes" id="UP000176631"/>
    </source>
</evidence>
<dbReference type="STRING" id="1802593.A2172_02385"/>
<feature type="binding site" evidence="3">
    <location>
        <position position="166"/>
    </location>
    <ligand>
        <name>dCTP</name>
        <dbReference type="ChEBI" id="CHEBI:61481"/>
    </ligand>
</feature>
<comment type="catalytic activity">
    <reaction evidence="3">
        <text>dCTP + H2O + H(+) = dUTP + NH4(+)</text>
        <dbReference type="Rhea" id="RHEA:22680"/>
        <dbReference type="ChEBI" id="CHEBI:15377"/>
        <dbReference type="ChEBI" id="CHEBI:15378"/>
        <dbReference type="ChEBI" id="CHEBI:28938"/>
        <dbReference type="ChEBI" id="CHEBI:61481"/>
        <dbReference type="ChEBI" id="CHEBI:61555"/>
        <dbReference type="EC" id="3.5.4.13"/>
    </reaction>
</comment>
<feature type="binding site" evidence="3">
    <location>
        <position position="123"/>
    </location>
    <ligand>
        <name>dCTP</name>
        <dbReference type="ChEBI" id="CHEBI:61481"/>
    </ligand>
</feature>
<evidence type="ECO:0000256" key="3">
    <source>
        <dbReference type="HAMAP-Rule" id="MF_00146"/>
    </source>
</evidence>
<keyword evidence="3" id="KW-0547">Nucleotide-binding</keyword>
<dbReference type="Pfam" id="PF22769">
    <property type="entry name" value="DCD"/>
    <property type="match status" value="1"/>
</dbReference>
<dbReference type="CDD" id="cd07557">
    <property type="entry name" value="trimeric_dUTPase"/>
    <property type="match status" value="1"/>
</dbReference>
<dbReference type="InterPro" id="IPR011962">
    <property type="entry name" value="dCTP_deaminase"/>
</dbReference>
<accession>A0A1G1W6I7</accession>
<comment type="function">
    <text evidence="3">Catalyzes the deamination of dCTP to dUTP.</text>
</comment>